<accession>A0AAV1Z5S7</accession>
<dbReference type="AlphaFoldDB" id="A0AAV1Z5S7"/>
<keyword evidence="3 4" id="KW-0645">Protease</keyword>
<dbReference type="Gene3D" id="3.40.390.10">
    <property type="entry name" value="Collagenase (Catalytic Domain)"/>
    <property type="match status" value="1"/>
</dbReference>
<feature type="binding site" evidence="3">
    <location>
        <position position="170"/>
    </location>
    <ligand>
        <name>Zn(2+)</name>
        <dbReference type="ChEBI" id="CHEBI:29105"/>
        <note>catalytic</note>
    </ligand>
</feature>
<dbReference type="PRINTS" id="PR00480">
    <property type="entry name" value="ASTACIN"/>
</dbReference>
<comment type="cofactor">
    <cofactor evidence="3 4">
        <name>Zn(2+)</name>
        <dbReference type="ChEBI" id="CHEBI:29105"/>
    </cofactor>
    <text evidence="3 4">Binds 1 zinc ion per subunit.</text>
</comment>
<comment type="caution">
    <text evidence="6">The sequence shown here is derived from an EMBL/GenBank/DDBJ whole genome shotgun (WGS) entry which is preliminary data.</text>
</comment>
<dbReference type="InterPro" id="IPR024079">
    <property type="entry name" value="MetalloPept_cat_dom_sf"/>
</dbReference>
<gene>
    <name evidence="6" type="ORF">LARSCL_LOCUS3365</name>
</gene>
<dbReference type="EMBL" id="CAXIEN010000025">
    <property type="protein sequence ID" value="CAL1266939.1"/>
    <property type="molecule type" value="Genomic_DNA"/>
</dbReference>
<keyword evidence="3 4" id="KW-0378">Hydrolase</keyword>
<keyword evidence="4" id="KW-0732">Signal</keyword>
<dbReference type="EC" id="3.4.24.-" evidence="4"/>
<keyword evidence="7" id="KW-1185">Reference proteome</keyword>
<evidence type="ECO:0000313" key="7">
    <source>
        <dbReference type="Proteomes" id="UP001497382"/>
    </source>
</evidence>
<dbReference type="GO" id="GO:0004222">
    <property type="term" value="F:metalloendopeptidase activity"/>
    <property type="evidence" value="ECO:0007669"/>
    <property type="project" value="UniProtKB-UniRule"/>
</dbReference>
<dbReference type="InterPro" id="IPR034035">
    <property type="entry name" value="Astacin-like_dom"/>
</dbReference>
<organism evidence="6 7">
    <name type="scientific">Larinioides sclopetarius</name>
    <dbReference type="NCBI Taxonomy" id="280406"/>
    <lineage>
        <taxon>Eukaryota</taxon>
        <taxon>Metazoa</taxon>
        <taxon>Ecdysozoa</taxon>
        <taxon>Arthropoda</taxon>
        <taxon>Chelicerata</taxon>
        <taxon>Arachnida</taxon>
        <taxon>Araneae</taxon>
        <taxon>Araneomorphae</taxon>
        <taxon>Entelegynae</taxon>
        <taxon>Araneoidea</taxon>
        <taxon>Araneidae</taxon>
        <taxon>Larinioides</taxon>
    </lineage>
</organism>
<dbReference type="SMART" id="SM00235">
    <property type="entry name" value="ZnMc"/>
    <property type="match status" value="1"/>
</dbReference>
<keyword evidence="3 4" id="KW-0479">Metal-binding</keyword>
<comment type="function">
    <text evidence="2">Zinc metalloprotease. Provoques deadhesion of endothelial cells from cell cultures, and also degradation of fibronectin, fibrinogen and gelatin in vitro. Its role in the venom is not fully understood but it might act as a spreading factor that facilitates diffusion of other venom toxins. Alternatively, it might be involved in the proteolytic processing of other venom toxins or it might play a role in extra-oral digestion of prey.</text>
</comment>
<feature type="active site" evidence="3">
    <location>
        <position position="161"/>
    </location>
</feature>
<evidence type="ECO:0000256" key="3">
    <source>
        <dbReference type="PROSITE-ProRule" id="PRU01211"/>
    </source>
</evidence>
<dbReference type="PANTHER" id="PTHR10127">
    <property type="entry name" value="DISCOIDIN, CUB, EGF, LAMININ , AND ZINC METALLOPROTEASE DOMAIN CONTAINING"/>
    <property type="match status" value="1"/>
</dbReference>
<dbReference type="GO" id="GO:0006508">
    <property type="term" value="P:proteolysis"/>
    <property type="evidence" value="ECO:0007669"/>
    <property type="project" value="UniProtKB-KW"/>
</dbReference>
<evidence type="ECO:0000313" key="6">
    <source>
        <dbReference type="EMBL" id="CAL1266939.1"/>
    </source>
</evidence>
<feature type="domain" description="Peptidase M12A" evidence="5">
    <location>
        <begin position="67"/>
        <end position="265"/>
    </location>
</feature>
<protein>
    <recommendedName>
        <fullName evidence="4">Metalloendopeptidase</fullName>
        <ecNumber evidence="4">3.4.24.-</ecNumber>
    </recommendedName>
</protein>
<evidence type="ECO:0000256" key="2">
    <source>
        <dbReference type="ARBA" id="ARBA00025529"/>
    </source>
</evidence>
<dbReference type="PROSITE" id="PS51864">
    <property type="entry name" value="ASTACIN"/>
    <property type="match status" value="1"/>
</dbReference>
<dbReference type="SUPFAM" id="SSF55486">
    <property type="entry name" value="Metalloproteases ('zincins'), catalytic domain"/>
    <property type="match status" value="1"/>
</dbReference>
<keyword evidence="3 4" id="KW-0482">Metalloprotease</keyword>
<dbReference type="Pfam" id="PF01400">
    <property type="entry name" value="Astacin"/>
    <property type="match status" value="1"/>
</dbReference>
<feature type="signal peptide" evidence="4">
    <location>
        <begin position="1"/>
        <end position="17"/>
    </location>
</feature>
<proteinExistence type="predicted"/>
<dbReference type="GO" id="GO:0008270">
    <property type="term" value="F:zinc ion binding"/>
    <property type="evidence" value="ECO:0007669"/>
    <property type="project" value="UniProtKB-UniRule"/>
</dbReference>
<dbReference type="InterPro" id="IPR006026">
    <property type="entry name" value="Peptidase_Metallo"/>
</dbReference>
<keyword evidence="3 4" id="KW-0862">Zinc</keyword>
<feature type="binding site" evidence="3">
    <location>
        <position position="164"/>
    </location>
    <ligand>
        <name>Zn(2+)</name>
        <dbReference type="ChEBI" id="CHEBI:29105"/>
        <note>catalytic</note>
    </ligand>
</feature>
<name>A0AAV1Z5S7_9ARAC</name>
<comment type="subunit">
    <text evidence="1">Monomer.</text>
</comment>
<reference evidence="6 7" key="1">
    <citation type="submission" date="2024-04" db="EMBL/GenBank/DDBJ databases">
        <authorList>
            <person name="Rising A."/>
            <person name="Reimegard J."/>
            <person name="Sonavane S."/>
            <person name="Akerstrom W."/>
            <person name="Nylinder S."/>
            <person name="Hedman E."/>
            <person name="Kallberg Y."/>
        </authorList>
    </citation>
    <scope>NUCLEOTIDE SEQUENCE [LARGE SCALE GENOMIC DNA]</scope>
</reference>
<sequence length="265" mass="30771">MLWKLFLSLAALFSHHGQRNSEQQIEFVPTAYGPQTLEEEAKTRKALHGDYFGGDMILPDGWNQTDAGVRDPRYRWQGYPGRGVVPYVIDRSVSHYYDKIMAGMEQYHRYTCIRFVPRTNERDYVHIFYGNGCWSAIGRNGGMQQLSLGDGCGYVGLAVHELGHAIGLIHEHQRSDRDNYITVYKNNVVPDQLHNFNKVYPQNEILYTRYDYNSIMHYGNFAFSRAPNQWPTMVAKNGQRLYEPYEKPGFDQSDIYNINKLYQCA</sequence>
<dbReference type="PANTHER" id="PTHR10127:SF883">
    <property type="entry name" value="ZINC METALLOPROTEINASE NAS-8"/>
    <property type="match status" value="1"/>
</dbReference>
<dbReference type="Proteomes" id="UP001497382">
    <property type="component" value="Unassembled WGS sequence"/>
</dbReference>
<feature type="binding site" evidence="3">
    <location>
        <position position="160"/>
    </location>
    <ligand>
        <name>Zn(2+)</name>
        <dbReference type="ChEBI" id="CHEBI:29105"/>
        <note>catalytic</note>
    </ligand>
</feature>
<feature type="chain" id="PRO_5043098027" description="Metalloendopeptidase" evidence="4">
    <location>
        <begin position="18"/>
        <end position="265"/>
    </location>
</feature>
<evidence type="ECO:0000256" key="1">
    <source>
        <dbReference type="ARBA" id="ARBA00011245"/>
    </source>
</evidence>
<dbReference type="CDD" id="cd04280">
    <property type="entry name" value="ZnMc_astacin_like"/>
    <property type="match status" value="1"/>
</dbReference>
<dbReference type="InterPro" id="IPR001506">
    <property type="entry name" value="Peptidase_M12A"/>
</dbReference>
<evidence type="ECO:0000256" key="4">
    <source>
        <dbReference type="RuleBase" id="RU361183"/>
    </source>
</evidence>
<evidence type="ECO:0000259" key="5">
    <source>
        <dbReference type="PROSITE" id="PS51864"/>
    </source>
</evidence>
<comment type="caution">
    <text evidence="3">Lacks conserved residue(s) required for the propagation of feature annotation.</text>
</comment>